<sequence length="205" mass="21884">MIVRLLLAPACVVVPTWVFATRWSTVLNDHPAYPVLLVALVVVGAVLALRARRPRASGRWRTVGRVAAAVLLVAVLGAVGWLRPFAATSGDPLAAGAPTTWELRPTGPPSDVGVVFYPGARVDTRAYLALLRPLADDGHLVVVVKPPLDIALLVGSPPFDDHPEIGRWGRGRALPRRDGGVDGGRPARRRSAALGLLPRRRPVRA</sequence>
<feature type="domain" description="Alpha/beta hydrolase fold-5" evidence="3">
    <location>
        <begin position="113"/>
        <end position="153"/>
    </location>
</feature>
<dbReference type="RefSeq" id="WP_218600915.1">
    <property type="nucleotide sequence ID" value="NZ_JADQDJ010000006.1"/>
</dbReference>
<dbReference type="Pfam" id="PF12695">
    <property type="entry name" value="Abhydrolase_5"/>
    <property type="match status" value="1"/>
</dbReference>
<evidence type="ECO:0000256" key="2">
    <source>
        <dbReference type="SAM" id="Phobius"/>
    </source>
</evidence>
<reference evidence="4 5" key="1">
    <citation type="submission" date="2020-11" db="EMBL/GenBank/DDBJ databases">
        <title>Pseudonocardia abyssalis sp. nov. and Pseudonocardia oceani sp. nov., description and phylogenomic analysis of two novel actinomycetes isolated from the deep Southern Ocean.</title>
        <authorList>
            <person name="Parra J."/>
        </authorList>
    </citation>
    <scope>NUCLEOTIDE SEQUENCE [LARGE SCALE GENOMIC DNA]</scope>
    <source>
        <strain evidence="4 5">KRD-168</strain>
    </source>
</reference>
<dbReference type="Proteomes" id="UP000694287">
    <property type="component" value="Unassembled WGS sequence"/>
</dbReference>
<evidence type="ECO:0000313" key="5">
    <source>
        <dbReference type="Proteomes" id="UP000694287"/>
    </source>
</evidence>
<organism evidence="4 5">
    <name type="scientific">Pseudonocardia abyssalis</name>
    <dbReference type="NCBI Taxonomy" id="2792008"/>
    <lineage>
        <taxon>Bacteria</taxon>
        <taxon>Bacillati</taxon>
        <taxon>Actinomycetota</taxon>
        <taxon>Actinomycetes</taxon>
        <taxon>Pseudonocardiales</taxon>
        <taxon>Pseudonocardiaceae</taxon>
        <taxon>Pseudonocardia</taxon>
    </lineage>
</organism>
<keyword evidence="2" id="KW-0472">Membrane</keyword>
<dbReference type="InterPro" id="IPR029059">
    <property type="entry name" value="AB_hydrolase_5"/>
</dbReference>
<feature type="transmembrane region" description="Helical" evidence="2">
    <location>
        <begin position="30"/>
        <end position="51"/>
    </location>
</feature>
<accession>A0ABS6UZ60</accession>
<keyword evidence="2" id="KW-0812">Transmembrane</keyword>
<name>A0ABS6UZ60_9PSEU</name>
<comment type="caution">
    <text evidence="4">The sequence shown here is derived from an EMBL/GenBank/DDBJ whole genome shotgun (WGS) entry which is preliminary data.</text>
</comment>
<feature type="region of interest" description="Disordered" evidence="1">
    <location>
        <begin position="164"/>
        <end position="205"/>
    </location>
</feature>
<protein>
    <recommendedName>
        <fullName evidence="3">Alpha/beta hydrolase fold-5 domain-containing protein</fullName>
    </recommendedName>
</protein>
<evidence type="ECO:0000313" key="4">
    <source>
        <dbReference type="EMBL" id="MBW0137009.1"/>
    </source>
</evidence>
<dbReference type="EMBL" id="JADQDK010000001">
    <property type="protein sequence ID" value="MBW0137009.1"/>
    <property type="molecule type" value="Genomic_DNA"/>
</dbReference>
<feature type="transmembrane region" description="Helical" evidence="2">
    <location>
        <begin position="63"/>
        <end position="82"/>
    </location>
</feature>
<evidence type="ECO:0000259" key="3">
    <source>
        <dbReference type="Pfam" id="PF12695"/>
    </source>
</evidence>
<gene>
    <name evidence="4" type="ORF">I4I81_22480</name>
</gene>
<evidence type="ECO:0000256" key="1">
    <source>
        <dbReference type="SAM" id="MobiDB-lite"/>
    </source>
</evidence>
<keyword evidence="2" id="KW-1133">Transmembrane helix</keyword>
<proteinExistence type="predicted"/>
<keyword evidence="5" id="KW-1185">Reference proteome</keyword>